<dbReference type="AlphaFoldDB" id="A0A7C9IWZ4"/>
<organism evidence="4 5">
    <name type="scientific">Solidesulfovibrio aerotolerans</name>
    <dbReference type="NCBI Taxonomy" id="295255"/>
    <lineage>
        <taxon>Bacteria</taxon>
        <taxon>Pseudomonadati</taxon>
        <taxon>Thermodesulfobacteriota</taxon>
        <taxon>Desulfovibrionia</taxon>
        <taxon>Desulfovibrionales</taxon>
        <taxon>Desulfovibrionaceae</taxon>
        <taxon>Solidesulfovibrio</taxon>
    </lineage>
</organism>
<dbReference type="OrthoDB" id="286202at2"/>
<comment type="similarity">
    <text evidence="2">Belongs to the bacterial solute-binding protein SsuA/TauA family.</text>
</comment>
<accession>A0A7C9IWZ4</accession>
<evidence type="ECO:0000256" key="2">
    <source>
        <dbReference type="ARBA" id="ARBA00010742"/>
    </source>
</evidence>
<name>A0A7C9IWZ4_9BACT</name>
<gene>
    <name evidence="4" type="ORF">GTA51_19390</name>
</gene>
<sequence>MRRLIVALLFVVVFAIPALAEELPVLKVSYVFTTHHTPLMVAAMRGEAFQDQGVYLKTVAPKERYELISHGKPVAVLDFVVAKSGAETATLFAQNHVDLAMASVTAIMAGVDKGTGIKVVAPMQTEGMALVAPKGSPLANWDDLVAKAKAGNEPMKIGYHSPTSAPKIVLEGALKQAGIAVTENPNDTEAKILLVDLKETTNMIPALVAGQVEAVVGPSPFPEMAVAKGVGQVVVDLKDLPPAGFWRDYPCCVTVAGTKCIAEHPQVVQAFVDLVIAANTWSNDHKSEAGALTAEWIGMPPEAGKASSLSFLSGFSESWMRNTGNYLAVLNAMDKFTGQLKGKTIDDVKPLLFDMRFIEKTKP</sequence>
<comment type="subcellular location">
    <subcellularLocation>
        <location evidence="1">Periplasm</location>
    </subcellularLocation>
</comment>
<dbReference type="PANTHER" id="PTHR30024">
    <property type="entry name" value="ALIPHATIC SULFONATES-BINDING PROTEIN-RELATED"/>
    <property type="match status" value="1"/>
</dbReference>
<dbReference type="PANTHER" id="PTHR30024:SF47">
    <property type="entry name" value="TAURINE-BINDING PERIPLASMIC PROTEIN"/>
    <property type="match status" value="1"/>
</dbReference>
<evidence type="ECO:0000313" key="5">
    <source>
        <dbReference type="Proteomes" id="UP000482487"/>
    </source>
</evidence>
<reference evidence="4 5" key="1">
    <citation type="submission" date="2020-01" db="EMBL/GenBank/DDBJ databases">
        <title>Genome sequence of Desulfovibrio aerotolerans DSM 16695(T).</title>
        <authorList>
            <person name="Karnachuk O."/>
            <person name="Avakyan M."/>
            <person name="Mardanov A."/>
            <person name="Kadnikov V."/>
            <person name="Ravin N."/>
        </authorList>
    </citation>
    <scope>NUCLEOTIDE SEQUENCE [LARGE SCALE GENOMIC DNA]</scope>
    <source>
        <strain evidence="4 5">DSM 16695</strain>
    </source>
</reference>
<dbReference type="Gene3D" id="3.40.190.10">
    <property type="entry name" value="Periplasmic binding protein-like II"/>
    <property type="match status" value="1"/>
</dbReference>
<keyword evidence="3" id="KW-0732">Signal</keyword>
<dbReference type="RefSeq" id="WP_160964059.1">
    <property type="nucleotide sequence ID" value="NZ_WVUD01000070.1"/>
</dbReference>
<proteinExistence type="inferred from homology"/>
<dbReference type="GO" id="GO:0042597">
    <property type="term" value="C:periplasmic space"/>
    <property type="evidence" value="ECO:0007669"/>
    <property type="project" value="UniProtKB-SubCell"/>
</dbReference>
<dbReference type="Pfam" id="PF13379">
    <property type="entry name" value="NMT1_2"/>
    <property type="match status" value="1"/>
</dbReference>
<comment type="caution">
    <text evidence="4">The sequence shown here is derived from an EMBL/GenBank/DDBJ whole genome shotgun (WGS) entry which is preliminary data.</text>
</comment>
<keyword evidence="5" id="KW-1185">Reference proteome</keyword>
<dbReference type="SUPFAM" id="SSF53850">
    <property type="entry name" value="Periplasmic binding protein-like II"/>
    <property type="match status" value="1"/>
</dbReference>
<dbReference type="Proteomes" id="UP000482487">
    <property type="component" value="Unassembled WGS sequence"/>
</dbReference>
<dbReference type="EMBL" id="WVUD01000070">
    <property type="protein sequence ID" value="MYL85263.1"/>
    <property type="molecule type" value="Genomic_DNA"/>
</dbReference>
<evidence type="ECO:0000313" key="4">
    <source>
        <dbReference type="EMBL" id="MYL85263.1"/>
    </source>
</evidence>
<evidence type="ECO:0000256" key="1">
    <source>
        <dbReference type="ARBA" id="ARBA00004418"/>
    </source>
</evidence>
<protein>
    <submittedName>
        <fullName evidence="4">ABC transporter substrate-binding protein</fullName>
    </submittedName>
</protein>
<evidence type="ECO:0000256" key="3">
    <source>
        <dbReference type="ARBA" id="ARBA00022729"/>
    </source>
</evidence>